<evidence type="ECO:0000313" key="2">
    <source>
        <dbReference type="Proteomes" id="UP001054837"/>
    </source>
</evidence>
<sequence>MRQDSDEVSALLEEIKRHRRVSDDSSLTAEACLSHDSKHLSGLLRDGTRSLGGWLCHWINYVLERSSYQVSALLEEIKRHRHVSDDSSLTAEACLSHDSEHPSGFLRDGTRSLVV</sequence>
<dbReference type="EMBL" id="BPLQ01007309">
    <property type="protein sequence ID" value="GIY29358.1"/>
    <property type="molecule type" value="Genomic_DNA"/>
</dbReference>
<dbReference type="AlphaFoldDB" id="A0AAV4SBU2"/>
<evidence type="ECO:0000313" key="1">
    <source>
        <dbReference type="EMBL" id="GIY29358.1"/>
    </source>
</evidence>
<accession>A0AAV4SBU2</accession>
<keyword evidence="2" id="KW-1185">Reference proteome</keyword>
<gene>
    <name evidence="1" type="ORF">CDAR_504521</name>
</gene>
<reference evidence="1 2" key="1">
    <citation type="submission" date="2021-06" db="EMBL/GenBank/DDBJ databases">
        <title>Caerostris darwini draft genome.</title>
        <authorList>
            <person name="Kono N."/>
            <person name="Arakawa K."/>
        </authorList>
    </citation>
    <scope>NUCLEOTIDE SEQUENCE [LARGE SCALE GENOMIC DNA]</scope>
</reference>
<organism evidence="1 2">
    <name type="scientific">Caerostris darwini</name>
    <dbReference type="NCBI Taxonomy" id="1538125"/>
    <lineage>
        <taxon>Eukaryota</taxon>
        <taxon>Metazoa</taxon>
        <taxon>Ecdysozoa</taxon>
        <taxon>Arthropoda</taxon>
        <taxon>Chelicerata</taxon>
        <taxon>Arachnida</taxon>
        <taxon>Araneae</taxon>
        <taxon>Araneomorphae</taxon>
        <taxon>Entelegynae</taxon>
        <taxon>Araneoidea</taxon>
        <taxon>Araneidae</taxon>
        <taxon>Caerostris</taxon>
    </lineage>
</organism>
<comment type="caution">
    <text evidence="1">The sequence shown here is derived from an EMBL/GenBank/DDBJ whole genome shotgun (WGS) entry which is preliminary data.</text>
</comment>
<name>A0AAV4SBU2_9ARAC</name>
<protein>
    <submittedName>
        <fullName evidence="1">Uncharacterized protein</fullName>
    </submittedName>
</protein>
<proteinExistence type="predicted"/>
<dbReference type="Proteomes" id="UP001054837">
    <property type="component" value="Unassembled WGS sequence"/>
</dbReference>